<dbReference type="Proteomes" id="UP000243499">
    <property type="component" value="Chromosome 5"/>
</dbReference>
<gene>
    <name evidence="7" type="ORF">PAHAL_5G196100</name>
</gene>
<evidence type="ECO:0000313" key="7">
    <source>
        <dbReference type="EMBL" id="PAN29041.1"/>
    </source>
</evidence>
<evidence type="ECO:0000256" key="6">
    <source>
        <dbReference type="RuleBase" id="RU004320"/>
    </source>
</evidence>
<dbReference type="HAMAP" id="MF_00083">
    <property type="entry name" value="Pept_tRNA_hydro_bact"/>
    <property type="match status" value="1"/>
</dbReference>
<dbReference type="NCBIfam" id="TIGR00447">
    <property type="entry name" value="pth"/>
    <property type="match status" value="1"/>
</dbReference>
<evidence type="ECO:0000256" key="3">
    <source>
        <dbReference type="ARBA" id="ARBA00022801"/>
    </source>
</evidence>
<keyword evidence="2" id="KW-0820">tRNA-binding</keyword>
<dbReference type="EC" id="3.1.1.29" evidence="1"/>
<dbReference type="Pfam" id="PF01195">
    <property type="entry name" value="Pept_tRNA_hydro"/>
    <property type="match status" value="1"/>
</dbReference>
<protein>
    <recommendedName>
        <fullName evidence="1">peptidyl-tRNA hydrolase</fullName>
        <ecNumber evidence="1">3.1.1.29</ecNumber>
    </recommendedName>
</protein>
<evidence type="ECO:0000256" key="2">
    <source>
        <dbReference type="ARBA" id="ARBA00022555"/>
    </source>
</evidence>
<accession>A0A2S3HSM7</accession>
<keyword evidence="3" id="KW-0378">Hydrolase</keyword>
<keyword evidence="4" id="KW-0694">RNA-binding</keyword>
<dbReference type="FunFam" id="3.40.50.1470:FF:000001">
    <property type="entry name" value="Peptidyl-tRNA hydrolase"/>
    <property type="match status" value="1"/>
</dbReference>
<dbReference type="AlphaFoldDB" id="A0A2S3HSM7"/>
<sequence length="284" mass="30606">MKPNMTIPARTALPRRLSRAQLVISYIPAAAAAAATAMRLLPGASASRLPSPLLSLPRGRPRCVPASSSACRAASSSAAGAGDGGARKPWLFVGLGNPGKVYQGTRHNVGFEMIDVIAEAEGIPLSSMQFKAMVGKGRIGDAPIMLAKPQTFMNASGESVGQLVSYFKIPLNQVIVMYDDLDLPFAKLRLLPKGGHGGHNGMRSIINHLKQSRDFPRLRIGIGRPPGKMDPANFVLRPFTKKEQEELDFAFHRGLEAVRIMVLEGFNKSATYVNTSQSSEMLNR</sequence>
<evidence type="ECO:0000256" key="4">
    <source>
        <dbReference type="ARBA" id="ARBA00022884"/>
    </source>
</evidence>
<dbReference type="PANTHER" id="PTHR17224:SF1">
    <property type="entry name" value="PEPTIDYL-TRNA HYDROLASE"/>
    <property type="match status" value="1"/>
</dbReference>
<dbReference type="EMBL" id="CM008050">
    <property type="protein sequence ID" value="PAN29041.1"/>
    <property type="molecule type" value="Genomic_DNA"/>
</dbReference>
<dbReference type="PROSITE" id="PS01195">
    <property type="entry name" value="PEPT_TRNA_HYDROL_1"/>
    <property type="match status" value="1"/>
</dbReference>
<dbReference type="PROSITE" id="PS01196">
    <property type="entry name" value="PEPT_TRNA_HYDROL_2"/>
    <property type="match status" value="1"/>
</dbReference>
<dbReference type="Gene3D" id="3.40.50.1470">
    <property type="entry name" value="Peptidyl-tRNA hydrolase"/>
    <property type="match status" value="1"/>
</dbReference>
<dbReference type="SUPFAM" id="SSF53178">
    <property type="entry name" value="Peptidyl-tRNA hydrolase-like"/>
    <property type="match status" value="1"/>
</dbReference>
<dbReference type="PANTHER" id="PTHR17224">
    <property type="entry name" value="PEPTIDYL-TRNA HYDROLASE"/>
    <property type="match status" value="1"/>
</dbReference>
<evidence type="ECO:0000256" key="5">
    <source>
        <dbReference type="ARBA" id="ARBA00038063"/>
    </source>
</evidence>
<organism evidence="7">
    <name type="scientific">Panicum hallii</name>
    <dbReference type="NCBI Taxonomy" id="206008"/>
    <lineage>
        <taxon>Eukaryota</taxon>
        <taxon>Viridiplantae</taxon>
        <taxon>Streptophyta</taxon>
        <taxon>Embryophyta</taxon>
        <taxon>Tracheophyta</taxon>
        <taxon>Spermatophyta</taxon>
        <taxon>Magnoliopsida</taxon>
        <taxon>Liliopsida</taxon>
        <taxon>Poales</taxon>
        <taxon>Poaceae</taxon>
        <taxon>PACMAD clade</taxon>
        <taxon>Panicoideae</taxon>
        <taxon>Panicodae</taxon>
        <taxon>Paniceae</taxon>
        <taxon>Panicinae</taxon>
        <taxon>Panicum</taxon>
        <taxon>Panicum sect. Panicum</taxon>
    </lineage>
</organism>
<dbReference type="InterPro" id="IPR036416">
    <property type="entry name" value="Pept_tRNA_hydro_sf"/>
</dbReference>
<dbReference type="GO" id="GO:0000049">
    <property type="term" value="F:tRNA binding"/>
    <property type="evidence" value="ECO:0007669"/>
    <property type="project" value="UniProtKB-KW"/>
</dbReference>
<dbReference type="InterPro" id="IPR001328">
    <property type="entry name" value="Pept_tRNA_hydro"/>
</dbReference>
<dbReference type="GO" id="GO:0004045">
    <property type="term" value="F:peptidyl-tRNA hydrolase activity"/>
    <property type="evidence" value="ECO:0007669"/>
    <property type="project" value="UniProtKB-EC"/>
</dbReference>
<evidence type="ECO:0000256" key="1">
    <source>
        <dbReference type="ARBA" id="ARBA00013260"/>
    </source>
</evidence>
<comment type="similarity">
    <text evidence="5 6">Belongs to the PTH family.</text>
</comment>
<reference evidence="7" key="1">
    <citation type="submission" date="2018-04" db="EMBL/GenBank/DDBJ databases">
        <title>WGS assembly of Panicum hallii.</title>
        <authorList>
            <person name="Lovell J."/>
            <person name="Jenkins J."/>
            <person name="Lowry D."/>
            <person name="Mamidi S."/>
            <person name="Sreedasyam A."/>
            <person name="Weng X."/>
            <person name="Barry K."/>
            <person name="Bonette J."/>
            <person name="Campitelli B."/>
            <person name="Daum C."/>
            <person name="Gordon S."/>
            <person name="Gould B."/>
            <person name="Lipzen A."/>
            <person name="Macqueen A."/>
            <person name="Palacio-Mejia J."/>
            <person name="Plott C."/>
            <person name="Shakirov E."/>
            <person name="Shu S."/>
            <person name="Yoshinaga Y."/>
            <person name="Zane M."/>
            <person name="Rokhsar D."/>
            <person name="Grimwood J."/>
            <person name="Schmutz J."/>
            <person name="Juenger T."/>
        </authorList>
    </citation>
    <scope>NUCLEOTIDE SEQUENCE [LARGE SCALE GENOMIC DNA]</scope>
    <source>
        <strain evidence="7">FIL2</strain>
    </source>
</reference>
<proteinExistence type="inferred from homology"/>
<dbReference type="InterPro" id="IPR018171">
    <property type="entry name" value="Pept_tRNA_hydro_CS"/>
</dbReference>
<dbReference type="Gramene" id="PAN29041">
    <property type="protein sequence ID" value="PAN29041"/>
    <property type="gene ID" value="PAHAL_5G196100"/>
</dbReference>
<name>A0A2S3HSM7_9POAL</name>